<feature type="region of interest" description="Disordered" evidence="1">
    <location>
        <begin position="61"/>
        <end position="92"/>
    </location>
</feature>
<keyword evidence="4" id="KW-1185">Reference proteome</keyword>
<dbReference type="InterPro" id="IPR000195">
    <property type="entry name" value="Rab-GAP-TBC_dom"/>
</dbReference>
<accession>A0A1E3P8T4</accession>
<feature type="compositionally biased region" description="Polar residues" evidence="1">
    <location>
        <begin position="204"/>
        <end position="242"/>
    </location>
</feature>
<dbReference type="GO" id="GO:0030427">
    <property type="term" value="C:site of polarized growth"/>
    <property type="evidence" value="ECO:0007669"/>
    <property type="project" value="UniProtKB-ARBA"/>
</dbReference>
<dbReference type="PANTHER" id="PTHR47219:SF20">
    <property type="entry name" value="TBC1 DOMAIN FAMILY MEMBER 2B"/>
    <property type="match status" value="1"/>
</dbReference>
<name>A0A1E3P8T4_WICAA</name>
<dbReference type="SMART" id="SM00164">
    <property type="entry name" value="TBC"/>
    <property type="match status" value="1"/>
</dbReference>
<evidence type="ECO:0000313" key="4">
    <source>
        <dbReference type="Proteomes" id="UP000094112"/>
    </source>
</evidence>
<dbReference type="AlphaFoldDB" id="A0A1E3P8T4"/>
<dbReference type="FunFam" id="1.10.8.270:FF:000026">
    <property type="entry name" value="TBC (Tre-2/Bub2/Cdc16) domain family"/>
    <property type="match status" value="1"/>
</dbReference>
<dbReference type="Proteomes" id="UP000094112">
    <property type="component" value="Unassembled WGS sequence"/>
</dbReference>
<feature type="compositionally biased region" description="Polar residues" evidence="1">
    <location>
        <begin position="1"/>
        <end position="27"/>
    </location>
</feature>
<dbReference type="Pfam" id="PF00566">
    <property type="entry name" value="RabGAP-TBC"/>
    <property type="match status" value="1"/>
</dbReference>
<dbReference type="InterPro" id="IPR035969">
    <property type="entry name" value="Rab-GAP_TBC_sf"/>
</dbReference>
<dbReference type="GeneID" id="30201556"/>
<dbReference type="SUPFAM" id="SSF47923">
    <property type="entry name" value="Ypt/Rab-GAP domain of gyp1p"/>
    <property type="match status" value="2"/>
</dbReference>
<gene>
    <name evidence="3" type="ORF">WICANDRAFT_76016</name>
</gene>
<organism evidence="3 4">
    <name type="scientific">Wickerhamomyces anomalus (strain ATCC 58044 / CBS 1984 / NCYC 433 / NRRL Y-366-8)</name>
    <name type="common">Yeast</name>
    <name type="synonym">Hansenula anomala</name>
    <dbReference type="NCBI Taxonomy" id="683960"/>
    <lineage>
        <taxon>Eukaryota</taxon>
        <taxon>Fungi</taxon>
        <taxon>Dikarya</taxon>
        <taxon>Ascomycota</taxon>
        <taxon>Saccharomycotina</taxon>
        <taxon>Saccharomycetes</taxon>
        <taxon>Phaffomycetales</taxon>
        <taxon>Wickerhamomycetaceae</taxon>
        <taxon>Wickerhamomyces</taxon>
    </lineage>
</organism>
<evidence type="ECO:0000259" key="2">
    <source>
        <dbReference type="PROSITE" id="PS50086"/>
    </source>
</evidence>
<dbReference type="STRING" id="683960.A0A1E3P8T4"/>
<dbReference type="RefSeq" id="XP_019041033.1">
    <property type="nucleotide sequence ID" value="XM_019184310.1"/>
</dbReference>
<sequence length="670" mass="76444">MSNNSRGQRMSISRSRSQTSTKKNSIPENLGPLYDDNGPEGGSSEFLASLNAPYHAKMSSESVDKIGRSSSPSRGLFETHQLNPESIPGNLHVSPNKSIEHLIKRYGAVTLIRQLSTDLAQREAEMSLIRKRNSTRENTLMKLLNEMGLSTSQIELILRERLDKSEMSLKDINDNSYLKDLINDAMSEHFDDVLQPVDSRTSIATSPATLRTPQRSSTSVTLNAGKQSSTQKVSTRPHSMSSPPLPSNDLKQHHNNSIISQQHGSNSILNVVSHRFLNHVPQPVHDAIVNSSTSNNKRLVPMEMENFDPHDVKPPTYQEQSTEDDRGYIDKFGFMYDRENKDGTKITSPRNPIDKSFTSRLLEIANDYDKTQHQNNKQWDAFIKKISLLNNENSDDLLVINGENLSNFKHLYKDFTKLVQNGVPMKYRTKIWSELTGSKNLMTPSEYYKLVYETKANEEAESQIELDLYRTMPFNIFFKDNGPGLKKLKNILIAFSRKYPNIGYCQGMNFIAANLLLVYPNEEEAFWAFIGLVDNVLPKDFFNLVNVKNDLTIFKENFIENLPKLNAHFNEIDVEIEPICFNWFISLFSDSLPIHIVFRVWDIMMLNGYTEIFKISIALFKTFEKNLLGFDSNVDVYEFMKNLNTANFNLKGTELIKISSSIILNTSEKK</sequence>
<dbReference type="PANTHER" id="PTHR47219">
    <property type="entry name" value="RAB GTPASE-ACTIVATING PROTEIN 1-LIKE"/>
    <property type="match status" value="1"/>
</dbReference>
<dbReference type="Gene3D" id="1.10.8.270">
    <property type="entry name" value="putative rabgap domain of human tbc1 domain family member 14 like domains"/>
    <property type="match status" value="1"/>
</dbReference>
<dbReference type="Gene3D" id="1.10.472.80">
    <property type="entry name" value="Ypt/Rab-GAP domain of gyp1p, domain 3"/>
    <property type="match status" value="1"/>
</dbReference>
<dbReference type="GO" id="GO:0031267">
    <property type="term" value="F:small GTPase binding"/>
    <property type="evidence" value="ECO:0007669"/>
    <property type="project" value="TreeGrafter"/>
</dbReference>
<evidence type="ECO:0000313" key="3">
    <source>
        <dbReference type="EMBL" id="ODQ61826.1"/>
    </source>
</evidence>
<dbReference type="GO" id="GO:0005096">
    <property type="term" value="F:GTPase activator activity"/>
    <property type="evidence" value="ECO:0007669"/>
    <property type="project" value="TreeGrafter"/>
</dbReference>
<dbReference type="OrthoDB" id="294251at2759"/>
<dbReference type="InterPro" id="IPR050302">
    <property type="entry name" value="Rab_GAP_TBC_domain"/>
</dbReference>
<feature type="domain" description="Rab-GAP TBC" evidence="2">
    <location>
        <begin position="422"/>
        <end position="608"/>
    </location>
</feature>
<dbReference type="EMBL" id="KV454208">
    <property type="protein sequence ID" value="ODQ61826.1"/>
    <property type="molecule type" value="Genomic_DNA"/>
</dbReference>
<protein>
    <recommendedName>
        <fullName evidence="2">Rab-GAP TBC domain-containing protein</fullName>
    </recommendedName>
</protein>
<proteinExistence type="predicted"/>
<dbReference type="PROSITE" id="PS50086">
    <property type="entry name" value="TBC_RABGAP"/>
    <property type="match status" value="1"/>
</dbReference>
<feature type="region of interest" description="Disordered" evidence="1">
    <location>
        <begin position="1"/>
        <end position="46"/>
    </location>
</feature>
<evidence type="ECO:0000256" key="1">
    <source>
        <dbReference type="SAM" id="MobiDB-lite"/>
    </source>
</evidence>
<feature type="region of interest" description="Disordered" evidence="1">
    <location>
        <begin position="204"/>
        <end position="252"/>
    </location>
</feature>
<reference evidence="3 4" key="1">
    <citation type="journal article" date="2016" name="Proc. Natl. Acad. Sci. U.S.A.">
        <title>Comparative genomics of biotechnologically important yeasts.</title>
        <authorList>
            <person name="Riley R."/>
            <person name="Haridas S."/>
            <person name="Wolfe K.H."/>
            <person name="Lopes M.R."/>
            <person name="Hittinger C.T."/>
            <person name="Goeker M."/>
            <person name="Salamov A.A."/>
            <person name="Wisecaver J.H."/>
            <person name="Long T.M."/>
            <person name="Calvey C.H."/>
            <person name="Aerts A.L."/>
            <person name="Barry K.W."/>
            <person name="Choi C."/>
            <person name="Clum A."/>
            <person name="Coughlan A.Y."/>
            <person name="Deshpande S."/>
            <person name="Douglass A.P."/>
            <person name="Hanson S.J."/>
            <person name="Klenk H.-P."/>
            <person name="LaButti K.M."/>
            <person name="Lapidus A."/>
            <person name="Lindquist E.A."/>
            <person name="Lipzen A.M."/>
            <person name="Meier-Kolthoff J.P."/>
            <person name="Ohm R.A."/>
            <person name="Otillar R.P."/>
            <person name="Pangilinan J.L."/>
            <person name="Peng Y."/>
            <person name="Rokas A."/>
            <person name="Rosa C.A."/>
            <person name="Scheuner C."/>
            <person name="Sibirny A.A."/>
            <person name="Slot J.C."/>
            <person name="Stielow J.B."/>
            <person name="Sun H."/>
            <person name="Kurtzman C.P."/>
            <person name="Blackwell M."/>
            <person name="Grigoriev I.V."/>
            <person name="Jeffries T.W."/>
        </authorList>
    </citation>
    <scope>NUCLEOTIDE SEQUENCE [LARGE SCALE GENOMIC DNA]</scope>
    <source>
        <strain evidence="4">ATCC 58044 / CBS 1984 / NCYC 433 / NRRL Y-366-8</strain>
    </source>
</reference>